<accession>A0A7M7GJC9</accession>
<dbReference type="InterPro" id="IPR050182">
    <property type="entry name" value="Cytochrome_P450_fam2"/>
</dbReference>
<dbReference type="InParanoid" id="A0A7M7GJC9"/>
<evidence type="ECO:0000256" key="3">
    <source>
        <dbReference type="ARBA" id="ARBA00023004"/>
    </source>
</evidence>
<dbReference type="Proteomes" id="UP000007110">
    <property type="component" value="Unassembled WGS sequence"/>
</dbReference>
<reference evidence="4" key="2">
    <citation type="submission" date="2021-01" db="UniProtKB">
        <authorList>
            <consortium name="EnsemblMetazoa"/>
        </authorList>
    </citation>
    <scope>IDENTIFICATION</scope>
</reference>
<dbReference type="GO" id="GO:0004497">
    <property type="term" value="F:monooxygenase activity"/>
    <property type="evidence" value="ECO:0007669"/>
    <property type="project" value="InterPro"/>
</dbReference>
<organism evidence="4 5">
    <name type="scientific">Strongylocentrotus purpuratus</name>
    <name type="common">Purple sea urchin</name>
    <dbReference type="NCBI Taxonomy" id="7668"/>
    <lineage>
        <taxon>Eukaryota</taxon>
        <taxon>Metazoa</taxon>
        <taxon>Echinodermata</taxon>
        <taxon>Eleutherozoa</taxon>
        <taxon>Echinozoa</taxon>
        <taxon>Echinoidea</taxon>
        <taxon>Euechinoidea</taxon>
        <taxon>Echinacea</taxon>
        <taxon>Camarodonta</taxon>
        <taxon>Echinidea</taxon>
        <taxon>Strongylocentrotidae</taxon>
        <taxon>Strongylocentrotus</taxon>
    </lineage>
</organism>
<dbReference type="PANTHER" id="PTHR24300:SF397">
    <property type="entry name" value="CYTOCHROME P450 2U1"/>
    <property type="match status" value="1"/>
</dbReference>
<protein>
    <recommendedName>
        <fullName evidence="6">Cytochrome P450</fullName>
    </recommendedName>
</protein>
<dbReference type="InterPro" id="IPR001128">
    <property type="entry name" value="Cyt_P450"/>
</dbReference>
<dbReference type="GO" id="GO:0020037">
    <property type="term" value="F:heme binding"/>
    <property type="evidence" value="ECO:0007669"/>
    <property type="project" value="InterPro"/>
</dbReference>
<evidence type="ECO:0000256" key="1">
    <source>
        <dbReference type="ARBA" id="ARBA00010617"/>
    </source>
</evidence>
<dbReference type="InterPro" id="IPR036396">
    <property type="entry name" value="Cyt_P450_sf"/>
</dbReference>
<evidence type="ECO:0000313" key="4">
    <source>
        <dbReference type="EnsemblMetazoa" id="XP_003723543"/>
    </source>
</evidence>
<comment type="similarity">
    <text evidence="1">Belongs to the cytochrome P450 family.</text>
</comment>
<evidence type="ECO:0008006" key="6">
    <source>
        <dbReference type="Google" id="ProtNLM"/>
    </source>
</evidence>
<dbReference type="PANTHER" id="PTHR24300">
    <property type="entry name" value="CYTOCHROME P450 508A4-RELATED"/>
    <property type="match status" value="1"/>
</dbReference>
<dbReference type="GO" id="GO:0016705">
    <property type="term" value="F:oxidoreductase activity, acting on paired donors, with incorporation or reduction of molecular oxygen"/>
    <property type="evidence" value="ECO:0007669"/>
    <property type="project" value="InterPro"/>
</dbReference>
<proteinExistence type="inferred from homology"/>
<dbReference type="OrthoDB" id="2789670at2759"/>
<evidence type="ECO:0000256" key="2">
    <source>
        <dbReference type="ARBA" id="ARBA00022723"/>
    </source>
</evidence>
<keyword evidence="2" id="KW-0479">Metal-binding</keyword>
<evidence type="ECO:0000313" key="5">
    <source>
        <dbReference type="Proteomes" id="UP000007110"/>
    </source>
</evidence>
<dbReference type="Gene3D" id="1.10.630.10">
    <property type="entry name" value="Cytochrome P450"/>
    <property type="match status" value="1"/>
</dbReference>
<dbReference type="KEGG" id="spu:753427"/>
<dbReference type="AlphaFoldDB" id="A0A7M7GJC9"/>
<dbReference type="RefSeq" id="XP_003723543.2">
    <property type="nucleotide sequence ID" value="XM_003723495.3"/>
</dbReference>
<dbReference type="OMA" id="CTIIANM"/>
<dbReference type="SUPFAM" id="SSF48264">
    <property type="entry name" value="Cytochrome P450"/>
    <property type="match status" value="1"/>
</dbReference>
<keyword evidence="5" id="KW-1185">Reference proteome</keyword>
<dbReference type="Pfam" id="PF00067">
    <property type="entry name" value="p450"/>
    <property type="match status" value="1"/>
</dbReference>
<reference evidence="5" key="1">
    <citation type="submission" date="2015-02" db="EMBL/GenBank/DDBJ databases">
        <title>Genome sequencing for Strongylocentrotus purpuratus.</title>
        <authorList>
            <person name="Murali S."/>
            <person name="Liu Y."/>
            <person name="Vee V."/>
            <person name="English A."/>
            <person name="Wang M."/>
            <person name="Skinner E."/>
            <person name="Han Y."/>
            <person name="Muzny D.M."/>
            <person name="Worley K.C."/>
            <person name="Gibbs R.A."/>
        </authorList>
    </citation>
    <scope>NUCLEOTIDE SEQUENCE</scope>
</reference>
<dbReference type="EnsemblMetazoa" id="XM_003723495">
    <property type="protein sequence ID" value="XP_003723543"/>
    <property type="gene ID" value="LOC753427"/>
</dbReference>
<name>A0A7M7GJC9_STRPU</name>
<dbReference type="GO" id="GO:0005506">
    <property type="term" value="F:iron ion binding"/>
    <property type="evidence" value="ECO:0007669"/>
    <property type="project" value="InterPro"/>
</dbReference>
<keyword evidence="3" id="KW-0408">Iron</keyword>
<dbReference type="GeneID" id="753427"/>
<sequence>MYMILHQDVQEKIHKELDDVVGRNRLPSLTDRPNLPYTEATLLEIQRFATITPLGVPHAPVQDTVLNGYDIPKGTVVLPNLWAIHHEPDLWKNPDEFNPARFLNPDTKQVVQRRNLFHSLSVVADVWENS</sequence>